<dbReference type="RefSeq" id="WP_015662150.1">
    <property type="nucleotide sequence ID" value="NC_020504.1"/>
</dbReference>
<dbReference type="eggNOG" id="ENOG502Z976">
    <property type="taxonomic scope" value="Bacteria"/>
</dbReference>
<feature type="compositionally biased region" description="Low complexity" evidence="1">
    <location>
        <begin position="399"/>
        <end position="421"/>
    </location>
</feature>
<reference evidence="2 3" key="1">
    <citation type="journal article" date="2012" name="J. Bacteriol.">
        <title>Genome sequence of the bacterium Streptomyces davawensis JCM 4913 and heterologous production of the unique antibiotic roseoflavin.</title>
        <authorList>
            <person name="Jankowitsch F."/>
            <person name="Schwarz J."/>
            <person name="Ruckert C."/>
            <person name="Gust B."/>
            <person name="Szczepanowski R."/>
            <person name="Blom J."/>
            <person name="Pelzer S."/>
            <person name="Kalinowski J."/>
            <person name="Mack M."/>
        </authorList>
    </citation>
    <scope>NUCLEOTIDE SEQUENCE [LARGE SCALE GENOMIC DNA]</scope>
    <source>
        <strain evidence="3">DSM 101723 / JCM 4913 / KCC S-0913 / 768</strain>
    </source>
</reference>
<proteinExistence type="predicted"/>
<feature type="compositionally biased region" description="Basic and acidic residues" evidence="1">
    <location>
        <begin position="459"/>
        <end position="473"/>
    </location>
</feature>
<dbReference type="HOGENOM" id="CLU_397895_0_0_11"/>
<dbReference type="PATRIC" id="fig|1214101.3.peg.7542"/>
<evidence type="ECO:0000313" key="2">
    <source>
        <dbReference type="EMBL" id="CCK31824.1"/>
    </source>
</evidence>
<organism evidence="2 3">
    <name type="scientific">Streptomyces davaonensis (strain DSM 101723 / JCM 4913 / KCC S-0913 / 768)</name>
    <dbReference type="NCBI Taxonomy" id="1214101"/>
    <lineage>
        <taxon>Bacteria</taxon>
        <taxon>Bacillati</taxon>
        <taxon>Actinomycetota</taxon>
        <taxon>Actinomycetes</taxon>
        <taxon>Kitasatosporales</taxon>
        <taxon>Streptomycetaceae</taxon>
        <taxon>Streptomyces</taxon>
    </lineage>
</organism>
<dbReference type="OrthoDB" id="4846903at2"/>
<dbReference type="AlphaFoldDB" id="K4RFH3"/>
<dbReference type="Proteomes" id="UP000008043">
    <property type="component" value="Chromosome"/>
</dbReference>
<evidence type="ECO:0000313" key="3">
    <source>
        <dbReference type="Proteomes" id="UP000008043"/>
    </source>
</evidence>
<feature type="region of interest" description="Disordered" evidence="1">
    <location>
        <begin position="253"/>
        <end position="310"/>
    </location>
</feature>
<feature type="compositionally biased region" description="Low complexity" evidence="1">
    <location>
        <begin position="271"/>
        <end position="282"/>
    </location>
</feature>
<dbReference type="STRING" id="1214101.BN159_7445"/>
<gene>
    <name evidence="2" type="ORF">BN159_7445</name>
</gene>
<feature type="region of interest" description="Disordered" evidence="1">
    <location>
        <begin position="388"/>
        <end position="423"/>
    </location>
</feature>
<name>K4RFH3_STRDJ</name>
<sequence>MPMPSLPPPGTFTLYPFAEPPLPAGRYTLSGEVAGLPGPVEPLPVTVDVVAPRYALPPDQVLGTFPPAGARGAFTSRLPQVVLRRRTLPWERSPDLGTAAVPTPWLALVLIAEGEGELKPDVAVEQCVTPGVALGAERDVPKGSCLVVPRRVVDLVFPTREDLALLTHVREVDLLDTELAMGDDDGWMAVVLGNRLPQPGIRYLACLISLEGQWNELPPPVPAAGLGADYRRIANVLDLGVLAAEEFGPRPAADVSTMRLPGSGADRVTQAPSARAAASTGADHPAGPAVRSATGKAVPSGSGWASTQGGPAASLGSGAITYNASGSADPTVHAKAALGDGFTFAAELAGQRTLRFPVLAHWSFRCEERGDFQYLAQRITSRLLGHMAADPEVPDTPDGDPAPAGGPDAPGAVPEPGAGRPLPLVAETGHVLLDAVTRRGDGAQAWFRGPLSPSPVERATTRPVDDGRPPLAHHADQLRRVTPDGREDLGYAAAFELGRLLALSRPGVAAALGRWRQEAYGAARGSGMNTEGLTDLPDDLRAEAERPAPFTDDRTERIRSATVGRRAARAVLGALGDDPGVLAPSRPLADPADSDDLRRLLDAGRDEVVLRGLGLIGAGAGGGLDGVDLRDAPAVADALAVLPPQVAGARDREADRAALRHALETEAARLAADAEELPRFGTSTEALQEEER</sequence>
<evidence type="ECO:0000256" key="1">
    <source>
        <dbReference type="SAM" id="MobiDB-lite"/>
    </source>
</evidence>
<dbReference type="EMBL" id="HE971709">
    <property type="protein sequence ID" value="CCK31824.1"/>
    <property type="molecule type" value="Genomic_DNA"/>
</dbReference>
<protein>
    <submittedName>
        <fullName evidence="2">Uncharacterized protein</fullName>
    </submittedName>
</protein>
<accession>K4RFH3</accession>
<dbReference type="KEGG" id="sdv:BN159_7445"/>
<keyword evidence="3" id="KW-1185">Reference proteome</keyword>
<feature type="region of interest" description="Disordered" evidence="1">
    <location>
        <begin position="444"/>
        <end position="473"/>
    </location>
</feature>